<organism evidence="3 4">
    <name type="scientific">Nonomuraea soli</name>
    <dbReference type="NCBI Taxonomy" id="1032476"/>
    <lineage>
        <taxon>Bacteria</taxon>
        <taxon>Bacillati</taxon>
        <taxon>Actinomycetota</taxon>
        <taxon>Actinomycetes</taxon>
        <taxon>Streptosporangiales</taxon>
        <taxon>Streptosporangiaceae</taxon>
        <taxon>Nonomuraea</taxon>
    </lineage>
</organism>
<dbReference type="Proteomes" id="UP000530928">
    <property type="component" value="Unassembled WGS sequence"/>
</dbReference>
<accession>A0A7W0CR70</accession>
<feature type="region of interest" description="Disordered" evidence="1">
    <location>
        <begin position="38"/>
        <end position="64"/>
    </location>
</feature>
<proteinExistence type="predicted"/>
<feature type="signal peptide" evidence="2">
    <location>
        <begin position="1"/>
        <end position="17"/>
    </location>
</feature>
<evidence type="ECO:0000256" key="2">
    <source>
        <dbReference type="SAM" id="SignalP"/>
    </source>
</evidence>
<keyword evidence="2" id="KW-0732">Signal</keyword>
<comment type="caution">
    <text evidence="3">The sequence shown here is derived from an EMBL/GenBank/DDBJ whole genome shotgun (WGS) entry which is preliminary data.</text>
</comment>
<evidence type="ECO:0000313" key="3">
    <source>
        <dbReference type="EMBL" id="MBA2895836.1"/>
    </source>
</evidence>
<keyword evidence="4" id="KW-1185">Reference proteome</keyword>
<name>A0A7W0CR70_9ACTN</name>
<gene>
    <name evidence="3" type="ORF">HNR30_007222</name>
</gene>
<evidence type="ECO:0000313" key="4">
    <source>
        <dbReference type="Proteomes" id="UP000530928"/>
    </source>
</evidence>
<dbReference type="AlphaFoldDB" id="A0A7W0CR70"/>
<evidence type="ECO:0008006" key="5">
    <source>
        <dbReference type="Google" id="ProtNLM"/>
    </source>
</evidence>
<dbReference type="RefSeq" id="WP_181614524.1">
    <property type="nucleotide sequence ID" value="NZ_BAABAM010000011.1"/>
</dbReference>
<protein>
    <recommendedName>
        <fullName evidence="5">Serine/threonine protein kinase</fullName>
    </recommendedName>
</protein>
<sequence>MSKLGPFLTLAAGAVLAAGLGVASVTAQSAESPATAANVAEPGATAEATSVATPSGKPEASKPARAVRADYAGRVEGTRALVAVSVRDAKAIGYFCDGKTEAWFVGKVAEGQVSLEGFGGATLSATLGGGKAVGEVALGGKKWDFTAPTAKKPSGLYRASAIVRGARIKAGWIYLRNPNGDGFVQVGTAFVGDQQVETPQLTPGQPVTIDGEQLEPKDVDGFIEEMQ</sequence>
<reference evidence="3 4" key="1">
    <citation type="submission" date="2020-07" db="EMBL/GenBank/DDBJ databases">
        <title>Genomic Encyclopedia of Type Strains, Phase IV (KMG-IV): sequencing the most valuable type-strain genomes for metagenomic binning, comparative biology and taxonomic classification.</title>
        <authorList>
            <person name="Goeker M."/>
        </authorList>
    </citation>
    <scope>NUCLEOTIDE SEQUENCE [LARGE SCALE GENOMIC DNA]</scope>
    <source>
        <strain evidence="3 4">DSM 45533</strain>
    </source>
</reference>
<evidence type="ECO:0000256" key="1">
    <source>
        <dbReference type="SAM" id="MobiDB-lite"/>
    </source>
</evidence>
<feature type="chain" id="PRO_5038667723" description="Serine/threonine protein kinase" evidence="2">
    <location>
        <begin position="18"/>
        <end position="227"/>
    </location>
</feature>
<dbReference type="EMBL" id="JACDUR010000007">
    <property type="protein sequence ID" value="MBA2895836.1"/>
    <property type="molecule type" value="Genomic_DNA"/>
</dbReference>